<evidence type="ECO:0000256" key="4">
    <source>
        <dbReference type="ARBA" id="ARBA00022989"/>
    </source>
</evidence>
<name>A0A450YI24_9GAMM</name>
<gene>
    <name evidence="6" type="primary">lptC</name>
    <name evidence="9" type="ORF">BECKSD772D_GA0070982_100912</name>
    <name evidence="8" type="ORF">BECKSD772E_GA0070983_10846</name>
    <name evidence="7" type="ORF">BECKSD772F_GA0070984_10876</name>
</gene>
<sequence>MMKRWLLPLWLLVLLLGSSWLLDRLTVDSESEGDIQEEKYDYSMGDFTTTSMDEMGRPKYRLTAVRMVHYPTGDTSELEKPYLILFDTDIQDRSQKIPIDRDRLPSTYQAWHIESEEGRILGNGRVIFLFGRVHLWKNDDAGTTKIDVRTRNLRLFPDLDYGETDETIIIRTPTTETHGVGMRAYVRPSRIELLSRVETIYEETPYQ</sequence>
<keyword evidence="4 6" id="KW-1133">Transmembrane helix</keyword>
<dbReference type="InterPro" id="IPR026265">
    <property type="entry name" value="LptC"/>
</dbReference>
<dbReference type="PANTHER" id="PTHR37481:SF1">
    <property type="entry name" value="LIPOPOLYSACCHARIDE EXPORT SYSTEM PROTEIN LPTC"/>
    <property type="match status" value="1"/>
</dbReference>
<dbReference type="AlphaFoldDB" id="A0A450YI24"/>
<protein>
    <recommendedName>
        <fullName evidence="6">Lipopolysaccharide export system protein LptC</fullName>
    </recommendedName>
</protein>
<comment type="subunit">
    <text evidence="6">Component of the lipopolysaccharide transport and assembly complex. Interacts with LptA and the LptBFG transporter complex.</text>
</comment>
<evidence type="ECO:0000256" key="5">
    <source>
        <dbReference type="ARBA" id="ARBA00023136"/>
    </source>
</evidence>
<proteinExistence type="inferred from homology"/>
<evidence type="ECO:0000313" key="9">
    <source>
        <dbReference type="EMBL" id="VFK78200.1"/>
    </source>
</evidence>
<comment type="similarity">
    <text evidence="6">Belongs to the LptC family.</text>
</comment>
<dbReference type="PANTHER" id="PTHR37481">
    <property type="entry name" value="LIPOPOLYSACCHARIDE EXPORT SYSTEM PROTEIN LPTC"/>
    <property type="match status" value="1"/>
</dbReference>
<dbReference type="HAMAP" id="MF_01915">
    <property type="entry name" value="LPS_assembly_LptC"/>
    <property type="match status" value="1"/>
</dbReference>
<dbReference type="GO" id="GO:0005886">
    <property type="term" value="C:plasma membrane"/>
    <property type="evidence" value="ECO:0007669"/>
    <property type="project" value="UniProtKB-SubCell"/>
</dbReference>
<dbReference type="EMBL" id="CAADFR010000087">
    <property type="protein sequence ID" value="VFK41207.1"/>
    <property type="molecule type" value="Genomic_DNA"/>
</dbReference>
<dbReference type="GO" id="GO:0030288">
    <property type="term" value="C:outer membrane-bounded periplasmic space"/>
    <property type="evidence" value="ECO:0007669"/>
    <property type="project" value="TreeGrafter"/>
</dbReference>
<dbReference type="InterPro" id="IPR010664">
    <property type="entry name" value="LipoPS_assembly_LptC-rel"/>
</dbReference>
<keyword evidence="1 6" id="KW-1003">Cell membrane</keyword>
<dbReference type="EMBL" id="CAADHB010000009">
    <property type="protein sequence ID" value="VFK78200.1"/>
    <property type="molecule type" value="Genomic_DNA"/>
</dbReference>
<evidence type="ECO:0000256" key="2">
    <source>
        <dbReference type="ARBA" id="ARBA00022519"/>
    </source>
</evidence>
<evidence type="ECO:0000313" key="7">
    <source>
        <dbReference type="EMBL" id="VFK41207.1"/>
    </source>
</evidence>
<dbReference type="Pfam" id="PF06835">
    <property type="entry name" value="LptC"/>
    <property type="match status" value="1"/>
</dbReference>
<evidence type="ECO:0000256" key="1">
    <source>
        <dbReference type="ARBA" id="ARBA00022475"/>
    </source>
</evidence>
<evidence type="ECO:0000256" key="6">
    <source>
        <dbReference type="HAMAP-Rule" id="MF_01915"/>
    </source>
</evidence>
<dbReference type="GO" id="GO:0043165">
    <property type="term" value="P:Gram-negative-bacterium-type cell outer membrane assembly"/>
    <property type="evidence" value="ECO:0007669"/>
    <property type="project" value="UniProtKB-UniRule"/>
</dbReference>
<organism evidence="7">
    <name type="scientific">Candidatus Kentrum sp. SD</name>
    <dbReference type="NCBI Taxonomy" id="2126332"/>
    <lineage>
        <taxon>Bacteria</taxon>
        <taxon>Pseudomonadati</taxon>
        <taxon>Pseudomonadota</taxon>
        <taxon>Gammaproteobacteria</taxon>
        <taxon>Candidatus Kentrum</taxon>
    </lineage>
</organism>
<evidence type="ECO:0000313" key="8">
    <source>
        <dbReference type="EMBL" id="VFK46939.1"/>
    </source>
</evidence>
<dbReference type="InterPro" id="IPR052363">
    <property type="entry name" value="LPS_export_LptC"/>
</dbReference>
<evidence type="ECO:0000256" key="3">
    <source>
        <dbReference type="ARBA" id="ARBA00022692"/>
    </source>
</evidence>
<keyword evidence="2 6" id="KW-0997">Cell inner membrane</keyword>
<dbReference type="GO" id="GO:0015221">
    <property type="term" value="F:lipopolysaccharide transmembrane transporter activity"/>
    <property type="evidence" value="ECO:0007669"/>
    <property type="project" value="InterPro"/>
</dbReference>
<accession>A0A450YI24</accession>
<keyword evidence="5 6" id="KW-0472">Membrane</keyword>
<dbReference type="GO" id="GO:0017089">
    <property type="term" value="F:glycolipid transfer activity"/>
    <property type="evidence" value="ECO:0007669"/>
    <property type="project" value="TreeGrafter"/>
</dbReference>
<comment type="function">
    <text evidence="6">Involved in the assembly of lipopolysaccharide (LPS). Required for the translocation of LPS from the inner membrane to the outer membrane. Facilitates the transfer of LPS from the inner membrane to the periplasmic protein LptA. Could be a docking site for LptA.</text>
</comment>
<dbReference type="NCBIfam" id="TIGR04409">
    <property type="entry name" value="LptC_YrbK"/>
    <property type="match status" value="1"/>
</dbReference>
<keyword evidence="3 6" id="KW-0812">Transmembrane</keyword>
<reference evidence="7" key="1">
    <citation type="submission" date="2019-02" db="EMBL/GenBank/DDBJ databases">
        <authorList>
            <person name="Gruber-Vodicka R. H."/>
            <person name="Seah K. B. B."/>
        </authorList>
    </citation>
    <scope>NUCLEOTIDE SEQUENCE</scope>
    <source>
        <strain evidence="9">BECK_S127</strain>
        <strain evidence="8">BECK_S1320</strain>
        <strain evidence="7">BECK_S1321</strain>
    </source>
</reference>
<dbReference type="EMBL" id="CAADFU010000084">
    <property type="protein sequence ID" value="VFK46939.1"/>
    <property type="molecule type" value="Genomic_DNA"/>
</dbReference>
<dbReference type="Gene3D" id="2.60.450.10">
    <property type="entry name" value="Lipopolysaccharide (LPS) transport protein A like domain"/>
    <property type="match status" value="1"/>
</dbReference>
<comment type="subcellular location">
    <subcellularLocation>
        <location evidence="6">Cell inner membrane</location>
        <topology evidence="6">Single-pass membrane protein</topology>
    </subcellularLocation>
</comment>